<evidence type="ECO:0000256" key="1">
    <source>
        <dbReference type="SAM" id="MobiDB-lite"/>
    </source>
</evidence>
<gene>
    <name evidence="2" type="ORF">FisN_6Lh258</name>
</gene>
<organism evidence="2 3">
    <name type="scientific">Fistulifera solaris</name>
    <name type="common">Oleaginous diatom</name>
    <dbReference type="NCBI Taxonomy" id="1519565"/>
    <lineage>
        <taxon>Eukaryota</taxon>
        <taxon>Sar</taxon>
        <taxon>Stramenopiles</taxon>
        <taxon>Ochrophyta</taxon>
        <taxon>Bacillariophyta</taxon>
        <taxon>Bacillariophyceae</taxon>
        <taxon>Bacillariophycidae</taxon>
        <taxon>Naviculales</taxon>
        <taxon>Naviculaceae</taxon>
        <taxon>Fistulifera</taxon>
    </lineage>
</organism>
<name>A0A1Z5J6H5_FISSO</name>
<proteinExistence type="predicted"/>
<feature type="region of interest" description="Disordered" evidence="1">
    <location>
        <begin position="419"/>
        <end position="451"/>
    </location>
</feature>
<protein>
    <submittedName>
        <fullName evidence="2">Uncharacterized protein</fullName>
    </submittedName>
</protein>
<dbReference type="Proteomes" id="UP000198406">
    <property type="component" value="Unassembled WGS sequence"/>
</dbReference>
<reference evidence="2 3" key="1">
    <citation type="journal article" date="2015" name="Plant Cell">
        <title>Oil accumulation by the oleaginous diatom Fistulifera solaris as revealed by the genome and transcriptome.</title>
        <authorList>
            <person name="Tanaka T."/>
            <person name="Maeda Y."/>
            <person name="Veluchamy A."/>
            <person name="Tanaka M."/>
            <person name="Abida H."/>
            <person name="Marechal E."/>
            <person name="Bowler C."/>
            <person name="Muto M."/>
            <person name="Sunaga Y."/>
            <person name="Tanaka M."/>
            <person name="Yoshino T."/>
            <person name="Taniguchi T."/>
            <person name="Fukuda Y."/>
            <person name="Nemoto M."/>
            <person name="Matsumoto M."/>
            <person name="Wong P.S."/>
            <person name="Aburatani S."/>
            <person name="Fujibuchi W."/>
        </authorList>
    </citation>
    <scope>NUCLEOTIDE SEQUENCE [LARGE SCALE GENOMIC DNA]</scope>
    <source>
        <strain evidence="2 3">JPCC DA0580</strain>
    </source>
</reference>
<dbReference type="EMBL" id="BDSP01000007">
    <property type="protein sequence ID" value="GAX09371.1"/>
    <property type="molecule type" value="Genomic_DNA"/>
</dbReference>
<comment type="caution">
    <text evidence="2">The sequence shown here is derived from an EMBL/GenBank/DDBJ whole genome shotgun (WGS) entry which is preliminary data.</text>
</comment>
<dbReference type="InParanoid" id="A0A1Z5J6H5"/>
<dbReference type="AlphaFoldDB" id="A0A1Z5J6H5"/>
<accession>A0A1Z5J6H5</accession>
<sequence length="451" mass="52048">MSSESPALSKPIPNDKLPPELGRKFYRLFQEAYDLFRRHRDEASVKDVAALLQEHFKEEVTAQPLLASAVSNDCLQWSLLEVVCKKTYGTCAETIQLLIETNPHALLWARPNFDGFIESATIHLLPGDGYGELYPWIVENYPWVFQHELCQEQRPHVQLLKAYGDNRCDLQTVRKFYELYPQGLREIDRSDLMVPKFPLQVIVGGWEEPDADLFIWMVEQYTEAVYHESVPGRTVLHDVCFAMGQKENDFELVNIKATPNMAKICRYLIAHHPRLIRKQVHGEGSLPIHHLANSCNRPLVQEMVILLLKAYPACISIQSYRWDPDLSRVPFIQQVFPHVLNEMAIEKEMLRLKKMSRDMRKAAAFSQNRSSGSSSSASNAHLFVSVAVVFCSWAYLRVSDILPARKEQLQDRIAHICRSMEGEDVPEEEYDDEDDWDEDDDDDMDDSDQYD</sequence>
<dbReference type="OrthoDB" id="55776at2759"/>
<evidence type="ECO:0000313" key="3">
    <source>
        <dbReference type="Proteomes" id="UP000198406"/>
    </source>
</evidence>
<feature type="compositionally biased region" description="Acidic residues" evidence="1">
    <location>
        <begin position="422"/>
        <end position="451"/>
    </location>
</feature>
<keyword evidence="3" id="KW-1185">Reference proteome</keyword>
<evidence type="ECO:0000313" key="2">
    <source>
        <dbReference type="EMBL" id="GAX09371.1"/>
    </source>
</evidence>